<dbReference type="OMA" id="IEIWFCT"/>
<dbReference type="RefSeq" id="XP_003673146.1">
    <property type="nucleotide sequence ID" value="XM_003673098.1"/>
</dbReference>
<organism evidence="1 2">
    <name type="scientific">Naumovozyma castellii</name>
    <name type="common">Yeast</name>
    <name type="synonym">Saccharomyces castellii</name>
    <dbReference type="NCBI Taxonomy" id="27288"/>
    <lineage>
        <taxon>Eukaryota</taxon>
        <taxon>Fungi</taxon>
        <taxon>Dikarya</taxon>
        <taxon>Ascomycota</taxon>
        <taxon>Saccharomycotina</taxon>
        <taxon>Saccharomycetes</taxon>
        <taxon>Saccharomycetales</taxon>
        <taxon>Saccharomycetaceae</taxon>
        <taxon>Naumovozyma</taxon>
    </lineage>
</organism>
<gene>
    <name evidence="1" type="primary">NCAS0A01960</name>
    <name evidence="1" type="ordered locus">NCAS_0A01960</name>
</gene>
<dbReference type="OrthoDB" id="4033799at2759"/>
<reference key="2">
    <citation type="submission" date="2011-08" db="EMBL/GenBank/DDBJ databases">
        <title>Genome sequence of Naumovozyma castellii.</title>
        <authorList>
            <person name="Gordon J.L."/>
            <person name="Armisen D."/>
            <person name="Proux-Wera E."/>
            <person name="OhEigeartaigh S.S."/>
            <person name="Byrne K.P."/>
            <person name="Wolfe K.H."/>
        </authorList>
    </citation>
    <scope>NUCLEOTIDE SEQUENCE</scope>
    <source>
        <strain>Type strain:CBS 4309</strain>
    </source>
</reference>
<dbReference type="KEGG" id="ncs:NCAS_0A01960"/>
<keyword evidence="2" id="KW-1185">Reference proteome</keyword>
<dbReference type="GeneID" id="96900244"/>
<accession>G0V5L7</accession>
<reference evidence="1 2" key="1">
    <citation type="journal article" date="2011" name="Proc. Natl. Acad. Sci. U.S.A.">
        <title>Evolutionary erosion of yeast sex chromosomes by mating-type switching accidents.</title>
        <authorList>
            <person name="Gordon J.L."/>
            <person name="Armisen D."/>
            <person name="Proux-Wera E."/>
            <person name="Oheigeartaigh S.S."/>
            <person name="Byrne K.P."/>
            <person name="Wolfe K.H."/>
        </authorList>
    </citation>
    <scope>NUCLEOTIDE SEQUENCE [LARGE SCALE GENOMIC DNA]</scope>
    <source>
        <strain evidence="2">ATCC 76901 / BCRC 22586 / CBS 4309 / NBRC 1992 / NRRL Y-12630</strain>
    </source>
</reference>
<sequence length="429" mass="49497">MQWLSMTVIGCYKTESENVIHAYTTTSKYAILAESEMRNPMKIKLFYILHEHDGHKREFQYPIYIKLRNELMKRHTFPSVRHLEVIRTPIISIKRNKLLNVAYHLVIGTIDGIMITTLENFISTDQEPLTVWKHDNMNDVINCVYCQSHKNGTIEIVMGTVLGKIIDISFNVRHGKFTKMNETRNSSVLQKCQQLMNDSIISVNGLRDVNDGANFKTSKDDELWVRNSITEALVFGCFDNYLYGIIDGKVENQCCYENVNNISNLASSPSDMNQERLGSLETSNNMSDHILTDVDFVIAKQYSSSSLRFYVANVTNIGCILYRRTNRGEWDKLRVFKRYTHSEKSPQVNCRLQLLPTSNELQIFSGSEDGKLFQWRYDYINDTVISKIVSINNQATTVHSLSFQGPNKLFFVERYSDKSSLGYFDLLLI</sequence>
<evidence type="ECO:0000313" key="1">
    <source>
        <dbReference type="EMBL" id="CCC66754.1"/>
    </source>
</evidence>
<name>G0V5L7_NAUCA</name>
<dbReference type="AlphaFoldDB" id="G0V5L7"/>
<proteinExistence type="predicted"/>
<dbReference type="InParanoid" id="G0V5L7"/>
<dbReference type="EMBL" id="HE576752">
    <property type="protein sequence ID" value="CCC66754.1"/>
    <property type="molecule type" value="Genomic_DNA"/>
</dbReference>
<dbReference type="Proteomes" id="UP000001640">
    <property type="component" value="Chromosome 1"/>
</dbReference>
<protein>
    <submittedName>
        <fullName evidence="1">Uncharacterized protein</fullName>
    </submittedName>
</protein>
<dbReference type="HOGENOM" id="CLU_696778_0_0_1"/>
<dbReference type="eggNOG" id="ENOG502S5II">
    <property type="taxonomic scope" value="Eukaryota"/>
</dbReference>
<evidence type="ECO:0000313" key="2">
    <source>
        <dbReference type="Proteomes" id="UP000001640"/>
    </source>
</evidence>